<name>A0ABU4C372_RHOGO</name>
<sequence length="141" mass="14268">MRQGHRLRQVSVIAGAGAALLLAAHPAAAAPTDTVFPIPVAALALSVGSSELPRSGYTYVTATTDPDTPGVTRLGPYNGVHVHWRNVSTGAAGVAYLGNRDGTLVETGSGTVVAVATVPQPDGIFFLIVVSTPGAGVWTVP</sequence>
<evidence type="ECO:0000256" key="1">
    <source>
        <dbReference type="SAM" id="SignalP"/>
    </source>
</evidence>
<organism evidence="2 3">
    <name type="scientific">Rhodococcus globerulus</name>
    <dbReference type="NCBI Taxonomy" id="33008"/>
    <lineage>
        <taxon>Bacteria</taxon>
        <taxon>Bacillati</taxon>
        <taxon>Actinomycetota</taxon>
        <taxon>Actinomycetes</taxon>
        <taxon>Mycobacteriales</taxon>
        <taxon>Nocardiaceae</taxon>
        <taxon>Rhodococcus</taxon>
    </lineage>
</organism>
<keyword evidence="3" id="KW-1185">Reference proteome</keyword>
<comment type="caution">
    <text evidence="2">The sequence shown here is derived from an EMBL/GenBank/DDBJ whole genome shotgun (WGS) entry which is preliminary data.</text>
</comment>
<feature type="chain" id="PRO_5046590159" evidence="1">
    <location>
        <begin position="30"/>
        <end position="141"/>
    </location>
</feature>
<reference evidence="2 3" key="1">
    <citation type="submission" date="2023-10" db="EMBL/GenBank/DDBJ databases">
        <title>Development of a sustainable strategy for remediation of hydrocarbon-contaminated territories based on the waste exchange concept.</title>
        <authorList>
            <person name="Krivoruchko A."/>
        </authorList>
    </citation>
    <scope>NUCLEOTIDE SEQUENCE [LARGE SCALE GENOMIC DNA]</scope>
    <source>
        <strain evidence="2 3">IEGM 1203</strain>
    </source>
</reference>
<proteinExistence type="predicted"/>
<evidence type="ECO:0000313" key="2">
    <source>
        <dbReference type="EMBL" id="MDV6270668.1"/>
    </source>
</evidence>
<dbReference type="Proteomes" id="UP001185927">
    <property type="component" value="Unassembled WGS sequence"/>
</dbReference>
<gene>
    <name evidence="2" type="ORF">R3Q16_28970</name>
</gene>
<protein>
    <submittedName>
        <fullName evidence="2">Uncharacterized protein</fullName>
    </submittedName>
</protein>
<evidence type="ECO:0000313" key="3">
    <source>
        <dbReference type="Proteomes" id="UP001185927"/>
    </source>
</evidence>
<accession>A0ABU4C372</accession>
<dbReference type="EMBL" id="JAWLKB010000021">
    <property type="protein sequence ID" value="MDV6270668.1"/>
    <property type="molecule type" value="Genomic_DNA"/>
</dbReference>
<keyword evidence="1" id="KW-0732">Signal</keyword>
<dbReference type="RefSeq" id="WP_317545125.1">
    <property type="nucleotide sequence ID" value="NZ_JAWLKB010000021.1"/>
</dbReference>
<feature type="signal peptide" evidence="1">
    <location>
        <begin position="1"/>
        <end position="29"/>
    </location>
</feature>